<comment type="caution">
    <text evidence="1">The sequence shown here is derived from an EMBL/GenBank/DDBJ whole genome shotgun (WGS) entry which is preliminary data.</text>
</comment>
<proteinExistence type="predicted"/>
<accession>A0AAN6QUM7</accession>
<sequence>MSAFVPSHLSRTVIDRTQKFNHKYDSMKDLSPLLRLPAELRNLIYSEVLVEQDSIDSQPWRFSDDPWVDLPATASAADLPPCPKRSFEDLLCREHVLIYDRAIDNLVPRPLEFLRSLDQMLRLALRCVWPGSVIIHGDDWGSSWRGRTDSDMDDIVRADMRGNMKDLESAGLALAPGTSHVPCGLLCVRAKNGEPSEWIEGWANELSVEFARMKCELMRGRSEDEVCAEYRADVERDHARAAAEVLSRRKGAWYDASSEAELTPWTG</sequence>
<reference evidence="1" key="1">
    <citation type="submission" date="2023-06" db="EMBL/GenBank/DDBJ databases">
        <title>Black Yeasts Isolated from many extreme environments.</title>
        <authorList>
            <person name="Coleine C."/>
            <person name="Stajich J.E."/>
            <person name="Selbmann L."/>
        </authorList>
    </citation>
    <scope>NUCLEOTIDE SEQUENCE</scope>
    <source>
        <strain evidence="1">CCFEE 5200</strain>
    </source>
</reference>
<dbReference type="EMBL" id="JAUJLE010000074">
    <property type="protein sequence ID" value="KAK0989561.1"/>
    <property type="molecule type" value="Genomic_DNA"/>
</dbReference>
<dbReference type="Proteomes" id="UP001175353">
    <property type="component" value="Unassembled WGS sequence"/>
</dbReference>
<evidence type="ECO:0000313" key="1">
    <source>
        <dbReference type="EMBL" id="KAK0989561.1"/>
    </source>
</evidence>
<organism evidence="1 2">
    <name type="scientific">Friedmanniomyces endolithicus</name>
    <dbReference type="NCBI Taxonomy" id="329885"/>
    <lineage>
        <taxon>Eukaryota</taxon>
        <taxon>Fungi</taxon>
        <taxon>Dikarya</taxon>
        <taxon>Ascomycota</taxon>
        <taxon>Pezizomycotina</taxon>
        <taxon>Dothideomycetes</taxon>
        <taxon>Dothideomycetidae</taxon>
        <taxon>Mycosphaerellales</taxon>
        <taxon>Teratosphaeriaceae</taxon>
        <taxon>Friedmanniomyces</taxon>
    </lineage>
</organism>
<evidence type="ECO:0000313" key="2">
    <source>
        <dbReference type="Proteomes" id="UP001175353"/>
    </source>
</evidence>
<gene>
    <name evidence="1" type="ORF">LTR91_009205</name>
</gene>
<dbReference type="AlphaFoldDB" id="A0AAN6QUM7"/>
<name>A0AAN6QUM7_9PEZI</name>
<protein>
    <submittedName>
        <fullName evidence="1">Uncharacterized protein</fullName>
    </submittedName>
</protein>
<keyword evidence="2" id="KW-1185">Reference proteome</keyword>